<organism evidence="3 4">
    <name type="scientific">Lusitaniella coriacea LEGE 07157</name>
    <dbReference type="NCBI Taxonomy" id="945747"/>
    <lineage>
        <taxon>Bacteria</taxon>
        <taxon>Bacillati</taxon>
        <taxon>Cyanobacteriota</taxon>
        <taxon>Cyanophyceae</taxon>
        <taxon>Spirulinales</taxon>
        <taxon>Lusitaniellaceae</taxon>
        <taxon>Lusitaniella</taxon>
    </lineage>
</organism>
<feature type="transmembrane region" description="Helical" evidence="2">
    <location>
        <begin position="12"/>
        <end position="44"/>
    </location>
</feature>
<comment type="caution">
    <text evidence="3">The sequence shown here is derived from an EMBL/GenBank/DDBJ whole genome shotgun (WGS) entry which is preliminary data.</text>
</comment>
<accession>A0A8J7B3C8</accession>
<gene>
    <name evidence="3" type="ORF">IQ249_03525</name>
</gene>
<reference evidence="3" key="1">
    <citation type="submission" date="2020-10" db="EMBL/GenBank/DDBJ databases">
        <authorList>
            <person name="Castelo-Branco R."/>
            <person name="Eusebio N."/>
            <person name="Adriana R."/>
            <person name="Vieira A."/>
            <person name="Brugerolle De Fraissinette N."/>
            <person name="Rezende De Castro R."/>
            <person name="Schneider M.P."/>
            <person name="Vasconcelos V."/>
            <person name="Leao P.N."/>
        </authorList>
    </citation>
    <scope>NUCLEOTIDE SEQUENCE</scope>
    <source>
        <strain evidence="3">LEGE 07157</strain>
    </source>
</reference>
<keyword evidence="2" id="KW-0472">Membrane</keyword>
<dbReference type="RefSeq" id="WP_194028058.1">
    <property type="nucleotide sequence ID" value="NZ_JADEWZ010000004.1"/>
</dbReference>
<evidence type="ECO:0000313" key="4">
    <source>
        <dbReference type="Proteomes" id="UP000654482"/>
    </source>
</evidence>
<name>A0A8J7B3C8_9CYAN</name>
<evidence type="ECO:0000256" key="1">
    <source>
        <dbReference type="SAM" id="MobiDB-lite"/>
    </source>
</evidence>
<protein>
    <submittedName>
        <fullName evidence="3">Uncharacterized protein</fullName>
    </submittedName>
</protein>
<proteinExistence type="predicted"/>
<dbReference type="AlphaFoldDB" id="A0A8J7B3C8"/>
<keyword evidence="2" id="KW-0812">Transmembrane</keyword>
<sequence length="223" mass="25074">MSGNVLERSASNILILILPVAVAIVVLFTAWPLLLALIIFGIALKTWQQYQWKQWSKQINPLFNELIKENQGCITPLDLSAKANLTGEAAKYFLDKKAEEYGAQRKEFDDKGTVYYFLTASALGSIFDSSEPAVELEEEEEVIEREEAPKVEPTPPVENAPSESGSLSSLIQSELAKRLNVKDYKISRRKSDASFSAWTKKLDPEGISWKYSPKEKLFVPQQT</sequence>
<evidence type="ECO:0000313" key="3">
    <source>
        <dbReference type="EMBL" id="MBE9114962.1"/>
    </source>
</evidence>
<dbReference type="Proteomes" id="UP000654482">
    <property type="component" value="Unassembled WGS sequence"/>
</dbReference>
<keyword evidence="4" id="KW-1185">Reference proteome</keyword>
<dbReference type="EMBL" id="JADEWZ010000004">
    <property type="protein sequence ID" value="MBE9114962.1"/>
    <property type="molecule type" value="Genomic_DNA"/>
</dbReference>
<evidence type="ECO:0000256" key="2">
    <source>
        <dbReference type="SAM" id="Phobius"/>
    </source>
</evidence>
<keyword evidence="2" id="KW-1133">Transmembrane helix</keyword>
<feature type="region of interest" description="Disordered" evidence="1">
    <location>
        <begin position="141"/>
        <end position="169"/>
    </location>
</feature>